<dbReference type="AlphaFoldDB" id="A0A0R1PQQ1"/>
<comment type="caution">
    <text evidence="1">The sequence shown here is derived from an EMBL/GenBank/DDBJ whole genome shotgun (WGS) entry which is preliminary data.</text>
</comment>
<proteinExistence type="predicted"/>
<organism evidence="1 2">
    <name type="scientific">Companilactobacillus paralimentarius DSM 13238 = JCM 10415</name>
    <dbReference type="NCBI Taxonomy" id="1122151"/>
    <lineage>
        <taxon>Bacteria</taxon>
        <taxon>Bacillati</taxon>
        <taxon>Bacillota</taxon>
        <taxon>Bacilli</taxon>
        <taxon>Lactobacillales</taxon>
        <taxon>Lactobacillaceae</taxon>
        <taxon>Companilactobacillus</taxon>
    </lineage>
</organism>
<evidence type="ECO:0000313" key="1">
    <source>
        <dbReference type="EMBL" id="KRL31227.1"/>
    </source>
</evidence>
<dbReference type="PATRIC" id="fig|1122151.5.peg.2280"/>
<dbReference type="EMBL" id="AZES01000058">
    <property type="protein sequence ID" value="KRL31227.1"/>
    <property type="molecule type" value="Genomic_DNA"/>
</dbReference>
<dbReference type="OrthoDB" id="2320082at2"/>
<dbReference type="GeneID" id="96667862"/>
<protein>
    <submittedName>
        <fullName evidence="1">Uncharacterized protein</fullName>
    </submittedName>
</protein>
<evidence type="ECO:0000313" key="2">
    <source>
        <dbReference type="Proteomes" id="UP000051908"/>
    </source>
</evidence>
<reference evidence="1 2" key="1">
    <citation type="journal article" date="2015" name="Genome Announc.">
        <title>Expanding the biotechnology potential of lactobacilli through comparative genomics of 213 strains and associated genera.</title>
        <authorList>
            <person name="Sun Z."/>
            <person name="Harris H.M."/>
            <person name="McCann A."/>
            <person name="Guo C."/>
            <person name="Argimon S."/>
            <person name="Zhang W."/>
            <person name="Yang X."/>
            <person name="Jeffery I.B."/>
            <person name="Cooney J.C."/>
            <person name="Kagawa T.F."/>
            <person name="Liu W."/>
            <person name="Song Y."/>
            <person name="Salvetti E."/>
            <person name="Wrobel A."/>
            <person name="Rasinkangas P."/>
            <person name="Parkhill J."/>
            <person name="Rea M.C."/>
            <person name="O'Sullivan O."/>
            <person name="Ritari J."/>
            <person name="Douillard F.P."/>
            <person name="Paul Ross R."/>
            <person name="Yang R."/>
            <person name="Briner A.E."/>
            <person name="Felis G.E."/>
            <person name="de Vos W.M."/>
            <person name="Barrangou R."/>
            <person name="Klaenhammer T.R."/>
            <person name="Caufield P.W."/>
            <person name="Cui Y."/>
            <person name="Zhang H."/>
            <person name="O'Toole P.W."/>
        </authorList>
    </citation>
    <scope>NUCLEOTIDE SEQUENCE [LARGE SCALE GENOMIC DNA]</scope>
    <source>
        <strain evidence="1 2">DSM 13238</strain>
    </source>
</reference>
<dbReference type="Proteomes" id="UP000051908">
    <property type="component" value="Unassembled WGS sequence"/>
</dbReference>
<name>A0A0R1PQQ1_9LACO</name>
<sequence>MNEQIQEILENNLKNKQLIDLLASSVNAEVYIAQSDKTMASYGLFNLGGLSAISDNLSNLSKSLNDVDAKLSDILEVLDNG</sequence>
<accession>A0A0R1PQQ1</accession>
<dbReference type="RefSeq" id="WP_025084959.1">
    <property type="nucleotide sequence ID" value="NZ_AZES01000058.1"/>
</dbReference>
<gene>
    <name evidence="1" type="ORF">FD33_GL002208</name>
</gene>
<keyword evidence="2" id="KW-1185">Reference proteome</keyword>